<keyword evidence="4 8" id="KW-0812">Transmembrane</keyword>
<organism evidence="11 12">
    <name type="scientific">Taphrina deformans (strain PYCC 5710 / ATCC 11124 / CBS 356.35 / IMI 108563 / JCM 9778 / NBRC 8474)</name>
    <name type="common">Peach leaf curl fungus</name>
    <name type="synonym">Lalaria deformans</name>
    <dbReference type="NCBI Taxonomy" id="1097556"/>
    <lineage>
        <taxon>Eukaryota</taxon>
        <taxon>Fungi</taxon>
        <taxon>Dikarya</taxon>
        <taxon>Ascomycota</taxon>
        <taxon>Taphrinomycotina</taxon>
        <taxon>Taphrinomycetes</taxon>
        <taxon>Taphrinales</taxon>
        <taxon>Taphrinaceae</taxon>
        <taxon>Taphrina</taxon>
    </lineage>
</organism>
<dbReference type="VEuPathDB" id="FungiDB:TAPDE_004924"/>
<dbReference type="FunFam" id="1.20.1740.10:FF:000013">
    <property type="entry name" value="Solute carrier family 12 member"/>
    <property type="match status" value="1"/>
</dbReference>
<protein>
    <recommendedName>
        <fullName evidence="13">Cation chloride cotransporter</fullName>
    </recommendedName>
</protein>
<evidence type="ECO:0000259" key="10">
    <source>
        <dbReference type="Pfam" id="PF03522"/>
    </source>
</evidence>
<dbReference type="GO" id="GO:0005774">
    <property type="term" value="C:vacuolar membrane"/>
    <property type="evidence" value="ECO:0007669"/>
    <property type="project" value="TreeGrafter"/>
</dbReference>
<dbReference type="GO" id="GO:0006884">
    <property type="term" value="P:cell volume homeostasis"/>
    <property type="evidence" value="ECO:0007669"/>
    <property type="project" value="TreeGrafter"/>
</dbReference>
<evidence type="ECO:0000256" key="4">
    <source>
        <dbReference type="ARBA" id="ARBA00022692"/>
    </source>
</evidence>
<feature type="region of interest" description="Disordered" evidence="7">
    <location>
        <begin position="39"/>
        <end position="60"/>
    </location>
</feature>
<keyword evidence="6 8" id="KW-0472">Membrane</keyword>
<feature type="transmembrane region" description="Helical" evidence="8">
    <location>
        <begin position="339"/>
        <end position="358"/>
    </location>
</feature>
<dbReference type="InterPro" id="IPR004841">
    <property type="entry name" value="AA-permease/SLC12A_dom"/>
</dbReference>
<name>R4XMD1_TAPDE</name>
<evidence type="ECO:0000256" key="6">
    <source>
        <dbReference type="ARBA" id="ARBA00023136"/>
    </source>
</evidence>
<evidence type="ECO:0008006" key="13">
    <source>
        <dbReference type="Google" id="ProtNLM"/>
    </source>
</evidence>
<feature type="transmembrane region" description="Helical" evidence="8">
    <location>
        <begin position="241"/>
        <end position="265"/>
    </location>
</feature>
<feature type="transmembrane region" description="Helical" evidence="8">
    <location>
        <begin position="165"/>
        <end position="189"/>
    </location>
</feature>
<keyword evidence="3" id="KW-0813">Transport</keyword>
<feature type="transmembrane region" description="Helical" evidence="8">
    <location>
        <begin position="209"/>
        <end position="229"/>
    </location>
</feature>
<dbReference type="OrthoDB" id="2020542at2759"/>
<feature type="transmembrane region" description="Helical" evidence="8">
    <location>
        <begin position="429"/>
        <end position="447"/>
    </location>
</feature>
<dbReference type="InterPro" id="IPR018491">
    <property type="entry name" value="SLC12_C"/>
</dbReference>
<feature type="transmembrane region" description="Helical" evidence="8">
    <location>
        <begin position="510"/>
        <end position="529"/>
    </location>
</feature>
<proteinExistence type="inferred from homology"/>
<keyword evidence="12" id="KW-1185">Reference proteome</keyword>
<feature type="region of interest" description="Disordered" evidence="7">
    <location>
        <begin position="1"/>
        <end position="21"/>
    </location>
</feature>
<feature type="region of interest" description="Disordered" evidence="7">
    <location>
        <begin position="887"/>
        <end position="965"/>
    </location>
</feature>
<feature type="transmembrane region" description="Helical" evidence="8">
    <location>
        <begin position="92"/>
        <end position="113"/>
    </location>
</feature>
<evidence type="ECO:0000256" key="1">
    <source>
        <dbReference type="ARBA" id="ARBA00004141"/>
    </source>
</evidence>
<dbReference type="AlphaFoldDB" id="R4XMD1"/>
<feature type="compositionally biased region" description="Polar residues" evidence="7">
    <location>
        <begin position="1005"/>
        <end position="1016"/>
    </location>
</feature>
<dbReference type="GO" id="GO:0055064">
    <property type="term" value="P:chloride ion homeostasis"/>
    <property type="evidence" value="ECO:0007669"/>
    <property type="project" value="TreeGrafter"/>
</dbReference>
<dbReference type="GO" id="GO:0055075">
    <property type="term" value="P:potassium ion homeostasis"/>
    <property type="evidence" value="ECO:0007669"/>
    <property type="project" value="TreeGrafter"/>
</dbReference>
<feature type="transmembrane region" description="Helical" evidence="8">
    <location>
        <begin position="484"/>
        <end position="504"/>
    </location>
</feature>
<feature type="compositionally biased region" description="Low complexity" evidence="7">
    <location>
        <begin position="1017"/>
        <end position="1038"/>
    </location>
</feature>
<evidence type="ECO:0000256" key="7">
    <source>
        <dbReference type="SAM" id="MobiDB-lite"/>
    </source>
</evidence>
<dbReference type="Pfam" id="PF00324">
    <property type="entry name" value="AA_permease"/>
    <property type="match status" value="1"/>
</dbReference>
<evidence type="ECO:0000256" key="8">
    <source>
        <dbReference type="SAM" id="Phobius"/>
    </source>
</evidence>
<dbReference type="EMBL" id="CAHR02000244">
    <property type="protein sequence ID" value="CCG84460.1"/>
    <property type="molecule type" value="Genomic_DNA"/>
</dbReference>
<dbReference type="InterPro" id="IPR004842">
    <property type="entry name" value="SLC12A_fam"/>
</dbReference>
<feature type="domain" description="SLC12A transporter C-terminal" evidence="10">
    <location>
        <begin position="579"/>
        <end position="664"/>
    </location>
</feature>
<feature type="region of interest" description="Disordered" evidence="7">
    <location>
        <begin position="676"/>
        <end position="715"/>
    </location>
</feature>
<comment type="similarity">
    <text evidence="2">Belongs to the SLC12A transporter family.</text>
</comment>
<evidence type="ECO:0000313" key="11">
    <source>
        <dbReference type="EMBL" id="CCG84460.1"/>
    </source>
</evidence>
<dbReference type="Gene3D" id="1.20.1740.10">
    <property type="entry name" value="Amino acid/polyamine transporter I"/>
    <property type="match status" value="1"/>
</dbReference>
<feature type="transmembrane region" description="Helical" evidence="8">
    <location>
        <begin position="119"/>
        <end position="144"/>
    </location>
</feature>
<dbReference type="Pfam" id="PF03522">
    <property type="entry name" value="SLC12"/>
    <property type="match status" value="1"/>
</dbReference>
<dbReference type="eggNOG" id="KOG1288">
    <property type="taxonomic scope" value="Eukaryota"/>
</dbReference>
<keyword evidence="5 8" id="KW-1133">Transmembrane helix</keyword>
<dbReference type="PANTHER" id="PTHR11827:SF72">
    <property type="entry name" value="GH08340P"/>
    <property type="match status" value="1"/>
</dbReference>
<evidence type="ECO:0000256" key="5">
    <source>
        <dbReference type="ARBA" id="ARBA00022989"/>
    </source>
</evidence>
<dbReference type="GO" id="GO:0015379">
    <property type="term" value="F:potassium:chloride symporter activity"/>
    <property type="evidence" value="ECO:0007669"/>
    <property type="project" value="TreeGrafter"/>
</dbReference>
<dbReference type="Proteomes" id="UP000013776">
    <property type="component" value="Unassembled WGS sequence"/>
</dbReference>
<evidence type="ECO:0000256" key="3">
    <source>
        <dbReference type="ARBA" id="ARBA00022448"/>
    </source>
</evidence>
<gene>
    <name evidence="11" type="ORF">TAPDE_004924</name>
</gene>
<sequence length="1149" mass="127041">MTSREPPRSRPPPTRATSHFLSSAGAQIDEISARLSRRARVDSISEPSRPQPRLSLWRSRKNGPTLDYSITATEESAPKGTSTSKLNTFEGVFMPTTLNVLSILMFLRFSFIVGQTGLVGTLGLLIISYALNLLTVLSISAISTNGTVRGGGAYYMISRCLGPEFGGSIGIVFYIGQVLNAGMNIVGFVEPLMNNYGRKDGEIAHILPESFWFTFLYGTVLCILCSVICTAGSKFFARVSLIIFVLLGISTISIPISAIALSPFASSQIEWGLSTTKFVNNLLPRFTKGAAGSQLMHRENFRSIFGLLFPATAGIFAGSADSGKLQNPSKSIPRGTLQGLLLTFFLYTSVVLVLAAGVSRDFLYTDLNTLQDINISKYLILLGSLSTATFSALCGINGAAKMLQAIARDDSLPFLSVFKYGTKATDEPLLAIAFTYICTQCVLFADINQIASFVTMTFLLTFAGINLACFLLDVSSAPNFRPSFVYYSWHTALIGFLVSFVIMFFVDGVYAGIAFSFLGVLFLMVHYLGAPKNYGDISQALIYHQVRKFLLRLDKGKEHVKFWRPQILLLINDPRRNLKLIHFCNSLKKSGLYVLGHVMITQDFSADLPELRKQQNAWHKLVEKIKVKAFVQVGVARDEVWGAMNLVLSSGLGGMKPNIVVMSFFNLAERKLIDHPSQDEEDSHVVGHALQRAESGAKRRQRERQADMDHEKNYLPTDSCRKNPAITICTYLNIVEDIIASFNLNVALAKGFSQMEEPEDTTKEYLDLWPIQMSPVSSDLTDESVLSTNFDTYTMILQMGQILHTVPRWRKAYKLRVLVFVEHEADACEEQRRVSLLLENLRIDAELVVLTMDDGKLSTYEILVNGKAPTAEIERALRNEPWWTERHRRQENEHRRTSQGSYSRRRESAVTHNLAIRKRRASSSHHPLSMPLSFRTNVPMPNHDDSTDEEPDHDSEQLDSSIIMPRYTDAAVFDDDEEYNTGMRHGEGRIGSAPDFDASPLPSRTIITNTHKSPTGSDSAPSSQQEGSSRSGSIASSHGTEDGEQETAGANLTISFAPPPANHPTLSTGSRTNFNDLPAKAQHLVINELIRNNSAYTGVLFTTLPPPSAGTYKDEARSEDYLEGLAILCDGLPPCILIHSKSLTVTTAL</sequence>
<comment type="subcellular location">
    <subcellularLocation>
        <location evidence="1">Membrane</location>
        <topology evidence="1">Multi-pass membrane protein</topology>
    </subcellularLocation>
</comment>
<feature type="transmembrane region" description="Helical" evidence="8">
    <location>
        <begin position="453"/>
        <end position="472"/>
    </location>
</feature>
<dbReference type="PANTHER" id="PTHR11827">
    <property type="entry name" value="SOLUTE CARRIER FAMILY 12, CATION COTRANSPORTERS"/>
    <property type="match status" value="1"/>
</dbReference>
<dbReference type="GO" id="GO:0034486">
    <property type="term" value="P:vacuolar transmembrane transport"/>
    <property type="evidence" value="ECO:0007669"/>
    <property type="project" value="TreeGrafter"/>
</dbReference>
<evidence type="ECO:0000313" key="12">
    <source>
        <dbReference type="Proteomes" id="UP000013776"/>
    </source>
</evidence>
<feature type="compositionally biased region" description="Basic and acidic residues" evidence="7">
    <location>
        <begin position="887"/>
        <end position="896"/>
    </location>
</feature>
<dbReference type="STRING" id="1097556.R4XMD1"/>
<reference evidence="11 12" key="1">
    <citation type="journal article" date="2013" name="MBio">
        <title>Genome sequencing of the plant pathogen Taphrina deformans, the causal agent of peach leaf curl.</title>
        <authorList>
            <person name="Cisse O.H."/>
            <person name="Almeida J.M.G.C.F."/>
            <person name="Fonseca A."/>
            <person name="Kumar A.A."/>
            <person name="Salojaervi J."/>
            <person name="Overmyer K."/>
            <person name="Hauser P.M."/>
            <person name="Pagni M."/>
        </authorList>
    </citation>
    <scope>NUCLEOTIDE SEQUENCE [LARGE SCALE GENOMIC DNA]</scope>
    <source>
        <strain evidence="12">PYCC 5710 / ATCC 11124 / CBS 356.35 / IMI 108563 / JCM 9778 / NBRC 8474</strain>
    </source>
</reference>
<accession>R4XMD1</accession>
<feature type="compositionally biased region" description="Low complexity" evidence="7">
    <location>
        <begin position="924"/>
        <end position="933"/>
    </location>
</feature>
<feature type="region of interest" description="Disordered" evidence="7">
    <location>
        <begin position="979"/>
        <end position="1046"/>
    </location>
</feature>
<evidence type="ECO:0000256" key="2">
    <source>
        <dbReference type="ARBA" id="ARBA00010593"/>
    </source>
</evidence>
<feature type="domain" description="Amino acid permease/ SLC12A" evidence="9">
    <location>
        <begin position="91"/>
        <end position="568"/>
    </location>
</feature>
<comment type="caution">
    <text evidence="11">The sequence shown here is derived from an EMBL/GenBank/DDBJ whole genome shotgun (WGS) entry which is preliminary data.</text>
</comment>
<feature type="transmembrane region" description="Helical" evidence="8">
    <location>
        <begin position="378"/>
        <end position="400"/>
    </location>
</feature>
<evidence type="ECO:0000259" key="9">
    <source>
        <dbReference type="Pfam" id="PF00324"/>
    </source>
</evidence>
<feature type="compositionally biased region" description="Basic and acidic residues" evidence="7">
    <location>
        <begin position="703"/>
        <end position="713"/>
    </location>
</feature>